<dbReference type="EMBL" id="BSUN01000001">
    <property type="protein sequence ID" value="GMA34406.1"/>
    <property type="molecule type" value="Genomic_DNA"/>
</dbReference>
<evidence type="ECO:0000313" key="5">
    <source>
        <dbReference type="Proteomes" id="UP001157125"/>
    </source>
</evidence>
<organism evidence="4 5">
    <name type="scientific">Demequina litorisediminis</name>
    <dbReference type="NCBI Taxonomy" id="1849022"/>
    <lineage>
        <taxon>Bacteria</taxon>
        <taxon>Bacillati</taxon>
        <taxon>Actinomycetota</taxon>
        <taxon>Actinomycetes</taxon>
        <taxon>Micrococcales</taxon>
        <taxon>Demequinaceae</taxon>
        <taxon>Demequina</taxon>
    </lineage>
</organism>
<evidence type="ECO:0000313" key="4">
    <source>
        <dbReference type="EMBL" id="GMA34406.1"/>
    </source>
</evidence>
<sequence>MPAGFRAAAVFVKPLLLGVTRREWSGAENLPTDSGFIAVSNHMTYADPFTLAHFLYDHGQAPHFLAKASLFDIPVVGKALHGLDQVPVHRGSAKAKDAVDAAVKAPGARRLDRRVPRGHSHARPRACGPCWPAPVPRAWRWSTTSPWCPSRSGVPSTCSTRTARGRI</sequence>
<feature type="domain" description="Phospholipid/glycerol acyltransferase" evidence="3">
    <location>
        <begin position="36"/>
        <end position="122"/>
    </location>
</feature>
<comment type="caution">
    <text evidence="4">The sequence shown here is derived from an EMBL/GenBank/DDBJ whole genome shotgun (WGS) entry which is preliminary data.</text>
</comment>
<dbReference type="InterPro" id="IPR002123">
    <property type="entry name" value="Plipid/glycerol_acylTrfase"/>
</dbReference>
<keyword evidence="2" id="KW-0012">Acyltransferase</keyword>
<keyword evidence="5" id="KW-1185">Reference proteome</keyword>
<dbReference type="Proteomes" id="UP001157125">
    <property type="component" value="Unassembled WGS sequence"/>
</dbReference>
<evidence type="ECO:0000256" key="2">
    <source>
        <dbReference type="ARBA" id="ARBA00023315"/>
    </source>
</evidence>
<protein>
    <recommendedName>
        <fullName evidence="3">Phospholipid/glycerol acyltransferase domain-containing protein</fullName>
    </recommendedName>
</protein>
<evidence type="ECO:0000259" key="3">
    <source>
        <dbReference type="SMART" id="SM00563"/>
    </source>
</evidence>
<dbReference type="SUPFAM" id="SSF69593">
    <property type="entry name" value="Glycerol-3-phosphate (1)-acyltransferase"/>
    <property type="match status" value="1"/>
</dbReference>
<dbReference type="SMART" id="SM00563">
    <property type="entry name" value="PlsC"/>
    <property type="match status" value="1"/>
</dbReference>
<reference evidence="5" key="1">
    <citation type="journal article" date="2019" name="Int. J. Syst. Evol. Microbiol.">
        <title>The Global Catalogue of Microorganisms (GCM) 10K type strain sequencing project: providing services to taxonomists for standard genome sequencing and annotation.</title>
        <authorList>
            <consortium name="The Broad Institute Genomics Platform"/>
            <consortium name="The Broad Institute Genome Sequencing Center for Infectious Disease"/>
            <person name="Wu L."/>
            <person name="Ma J."/>
        </authorList>
    </citation>
    <scope>NUCLEOTIDE SEQUENCE [LARGE SCALE GENOMIC DNA]</scope>
    <source>
        <strain evidence="5">NBRC 112299</strain>
    </source>
</reference>
<name>A0ABQ6I9L2_9MICO</name>
<gene>
    <name evidence="4" type="ORF">GCM10025876_06100</name>
</gene>
<dbReference type="Pfam" id="PF01553">
    <property type="entry name" value="Acyltransferase"/>
    <property type="match status" value="1"/>
</dbReference>
<proteinExistence type="predicted"/>
<dbReference type="CDD" id="cd07989">
    <property type="entry name" value="LPLAT_AGPAT-like"/>
    <property type="match status" value="1"/>
</dbReference>
<accession>A0ABQ6I9L2</accession>
<evidence type="ECO:0000256" key="1">
    <source>
        <dbReference type="ARBA" id="ARBA00022679"/>
    </source>
</evidence>
<dbReference type="PANTHER" id="PTHR10434:SF55">
    <property type="entry name" value="POSSIBLE ACYLTRANSFERASE"/>
    <property type="match status" value="1"/>
</dbReference>
<keyword evidence="1" id="KW-0808">Transferase</keyword>
<dbReference type="PANTHER" id="PTHR10434">
    <property type="entry name" value="1-ACYL-SN-GLYCEROL-3-PHOSPHATE ACYLTRANSFERASE"/>
    <property type="match status" value="1"/>
</dbReference>